<sequence length="155" mass="17123">MAIAVLSVNSLEVVAEIRCGIFAQRMAALLKNVPTSFYSILEEPPTAFLLVRDNNPTVLIGSVPTSFYCILEEPPTAFLLYQNVSKARYLSCDHPAMTRISARFSCDQSAPGFYRIALRTGCTDKEQFCGLLVAFALKWLRFVHPSKFLLGPVAG</sequence>
<reference evidence="1" key="2">
    <citation type="submission" date="2022-06" db="UniProtKB">
        <authorList>
            <consortium name="EnsemblMetazoa"/>
        </authorList>
    </citation>
    <scope>IDENTIFICATION</scope>
    <source>
        <strain evidence="1">PS312</strain>
    </source>
</reference>
<evidence type="ECO:0000313" key="1">
    <source>
        <dbReference type="EnsemblMetazoa" id="PPA46156.1"/>
    </source>
</evidence>
<accession>A0A2A6BI59</accession>
<evidence type="ECO:0000313" key="2">
    <source>
        <dbReference type="Proteomes" id="UP000005239"/>
    </source>
</evidence>
<dbReference type="AlphaFoldDB" id="A0A2A6BI59"/>
<gene>
    <name evidence="1" type="primary">WBGene00284525</name>
</gene>
<organism evidence="1 2">
    <name type="scientific">Pristionchus pacificus</name>
    <name type="common">Parasitic nematode worm</name>
    <dbReference type="NCBI Taxonomy" id="54126"/>
    <lineage>
        <taxon>Eukaryota</taxon>
        <taxon>Metazoa</taxon>
        <taxon>Ecdysozoa</taxon>
        <taxon>Nematoda</taxon>
        <taxon>Chromadorea</taxon>
        <taxon>Rhabditida</taxon>
        <taxon>Rhabditina</taxon>
        <taxon>Diplogasteromorpha</taxon>
        <taxon>Diplogasteroidea</taxon>
        <taxon>Neodiplogasteridae</taxon>
        <taxon>Pristionchus</taxon>
    </lineage>
</organism>
<dbReference type="EnsemblMetazoa" id="PPA46156.1">
    <property type="protein sequence ID" value="PPA46156.1"/>
    <property type="gene ID" value="WBGene00284525"/>
</dbReference>
<dbReference type="Proteomes" id="UP000005239">
    <property type="component" value="Unassembled WGS sequence"/>
</dbReference>
<name>A0A2A6BI59_PRIPA</name>
<protein>
    <submittedName>
        <fullName evidence="1">Uncharacterized protein</fullName>
    </submittedName>
</protein>
<proteinExistence type="predicted"/>
<keyword evidence="2" id="KW-1185">Reference proteome</keyword>
<accession>A0A8R1V6W5</accession>
<reference evidence="2" key="1">
    <citation type="journal article" date="2008" name="Nat. Genet.">
        <title>The Pristionchus pacificus genome provides a unique perspective on nematode lifestyle and parasitism.</title>
        <authorList>
            <person name="Dieterich C."/>
            <person name="Clifton S.W."/>
            <person name="Schuster L.N."/>
            <person name="Chinwalla A."/>
            <person name="Delehaunty K."/>
            <person name="Dinkelacker I."/>
            <person name="Fulton L."/>
            <person name="Fulton R."/>
            <person name="Godfrey J."/>
            <person name="Minx P."/>
            <person name="Mitreva M."/>
            <person name="Roeseler W."/>
            <person name="Tian H."/>
            <person name="Witte H."/>
            <person name="Yang S.P."/>
            <person name="Wilson R.K."/>
            <person name="Sommer R.J."/>
        </authorList>
    </citation>
    <scope>NUCLEOTIDE SEQUENCE [LARGE SCALE GENOMIC DNA]</scope>
    <source>
        <strain evidence="2">PS312</strain>
    </source>
</reference>